<protein>
    <submittedName>
        <fullName evidence="2">Uncharacterized protein</fullName>
    </submittedName>
</protein>
<dbReference type="EMBL" id="JBHSLD010000007">
    <property type="protein sequence ID" value="MFC5380938.1"/>
    <property type="molecule type" value="Genomic_DNA"/>
</dbReference>
<name>A0ABW0GM03_9MICO</name>
<evidence type="ECO:0000313" key="3">
    <source>
        <dbReference type="Proteomes" id="UP001596122"/>
    </source>
</evidence>
<feature type="chain" id="PRO_5047146571" evidence="1">
    <location>
        <begin position="27"/>
        <end position="160"/>
    </location>
</feature>
<keyword evidence="1" id="KW-0732">Signal</keyword>
<evidence type="ECO:0000256" key="1">
    <source>
        <dbReference type="SAM" id="SignalP"/>
    </source>
</evidence>
<gene>
    <name evidence="2" type="ORF">ACFPJ6_09055</name>
</gene>
<evidence type="ECO:0000313" key="2">
    <source>
        <dbReference type="EMBL" id="MFC5380938.1"/>
    </source>
</evidence>
<feature type="signal peptide" evidence="1">
    <location>
        <begin position="1"/>
        <end position="26"/>
    </location>
</feature>
<dbReference type="RefSeq" id="WP_340270798.1">
    <property type="nucleotide sequence ID" value="NZ_JBBEOG010000008.1"/>
</dbReference>
<organism evidence="2 3">
    <name type="scientific">Aquipuribacter nitratireducens</name>
    <dbReference type="NCBI Taxonomy" id="650104"/>
    <lineage>
        <taxon>Bacteria</taxon>
        <taxon>Bacillati</taxon>
        <taxon>Actinomycetota</taxon>
        <taxon>Actinomycetes</taxon>
        <taxon>Micrococcales</taxon>
        <taxon>Intrasporangiaceae</taxon>
        <taxon>Aquipuribacter</taxon>
    </lineage>
</organism>
<reference evidence="3" key="1">
    <citation type="journal article" date="2019" name="Int. J. Syst. Evol. Microbiol.">
        <title>The Global Catalogue of Microorganisms (GCM) 10K type strain sequencing project: providing services to taxonomists for standard genome sequencing and annotation.</title>
        <authorList>
            <consortium name="The Broad Institute Genomics Platform"/>
            <consortium name="The Broad Institute Genome Sequencing Center for Infectious Disease"/>
            <person name="Wu L."/>
            <person name="Ma J."/>
        </authorList>
    </citation>
    <scope>NUCLEOTIDE SEQUENCE [LARGE SCALE GENOMIC DNA]</scope>
    <source>
        <strain evidence="3">CCUG 43114</strain>
    </source>
</reference>
<dbReference type="Proteomes" id="UP001596122">
    <property type="component" value="Unassembled WGS sequence"/>
</dbReference>
<comment type="caution">
    <text evidence="2">The sequence shown here is derived from an EMBL/GenBank/DDBJ whole genome shotgun (WGS) entry which is preliminary data.</text>
</comment>
<keyword evidence="3" id="KW-1185">Reference proteome</keyword>
<proteinExistence type="predicted"/>
<accession>A0ABW0GM03</accession>
<sequence>MRRSVTTTLALTAAAALAAVSVPAAAAPNSRGAAEIVPNATLASLLVGVEKPFTDRDGDGAPEFGIVGNPSSGLIKHVGGITIDTPASGELTLRNFWIDLGAGTVSADVSTADASLGRLDLFDLDGLTLVLNDTASTAIAGDTSLSGAPVGSADISYWDF</sequence>